<dbReference type="PANTHER" id="PTHR48462">
    <property type="entry name" value="PROTEIN, PUTATIVE-RELATED"/>
    <property type="match status" value="1"/>
</dbReference>
<dbReference type="AlphaFoldDB" id="A0A812US65"/>
<sequence>MDCRFPAWQVGAFPEVQQALEALNSQGAAAITADTALALRQKALTASLDTANWERQLASATLTERALLRSEAEPGARAFLAAVPGSGRCMEPAAFVAELRQRLHMPDAPADVWCPRCDGILDTHSHHAGLCAAGGERTLRHNALRDILASWAGRAGMQPEKEKPGLLLPQRPDDSSNSRRRPADIFLPSYLGTPAALDLAVTGPQRQGVVGEAAQKSLAAATAYADLKKAHLDTAQLCQAQGVRFLPLVAETTGAWEPEAGKLIAQVVCATAVREGANLAALHAELLQELCVAARSARARAALRRRAEVAEEGAPSAASAAATLLVAGS</sequence>
<keyword evidence="3" id="KW-1185">Reference proteome</keyword>
<accession>A0A812US65</accession>
<protein>
    <submittedName>
        <fullName evidence="2">Uncharacterized protein</fullName>
    </submittedName>
</protein>
<comment type="caution">
    <text evidence="2">The sequence shown here is derived from an EMBL/GenBank/DDBJ whole genome shotgun (WGS) entry which is preliminary data.</text>
</comment>
<name>A0A812US65_9DINO</name>
<organism evidence="2 3">
    <name type="scientific">Symbiodinium natans</name>
    <dbReference type="NCBI Taxonomy" id="878477"/>
    <lineage>
        <taxon>Eukaryota</taxon>
        <taxon>Sar</taxon>
        <taxon>Alveolata</taxon>
        <taxon>Dinophyceae</taxon>
        <taxon>Suessiales</taxon>
        <taxon>Symbiodiniaceae</taxon>
        <taxon>Symbiodinium</taxon>
    </lineage>
</organism>
<dbReference type="PANTHER" id="PTHR48462:SF1">
    <property type="entry name" value="PROTEIN, PUTATIVE-RELATED"/>
    <property type="match status" value="1"/>
</dbReference>
<feature type="compositionally biased region" description="Basic and acidic residues" evidence="1">
    <location>
        <begin position="171"/>
        <end position="180"/>
    </location>
</feature>
<proteinExistence type="predicted"/>
<gene>
    <name evidence="2" type="ORF">SNAT2548_LOCUS33095</name>
</gene>
<evidence type="ECO:0000313" key="3">
    <source>
        <dbReference type="Proteomes" id="UP000604046"/>
    </source>
</evidence>
<evidence type="ECO:0000313" key="2">
    <source>
        <dbReference type="EMBL" id="CAE7580069.1"/>
    </source>
</evidence>
<dbReference type="EMBL" id="CAJNDS010002740">
    <property type="protein sequence ID" value="CAE7580069.1"/>
    <property type="molecule type" value="Genomic_DNA"/>
</dbReference>
<feature type="region of interest" description="Disordered" evidence="1">
    <location>
        <begin position="158"/>
        <end position="180"/>
    </location>
</feature>
<reference evidence="2" key="1">
    <citation type="submission" date="2021-02" db="EMBL/GenBank/DDBJ databases">
        <authorList>
            <person name="Dougan E. K."/>
            <person name="Rhodes N."/>
            <person name="Thang M."/>
            <person name="Chan C."/>
        </authorList>
    </citation>
    <scope>NUCLEOTIDE SEQUENCE</scope>
</reference>
<dbReference type="Proteomes" id="UP000604046">
    <property type="component" value="Unassembled WGS sequence"/>
</dbReference>
<evidence type="ECO:0000256" key="1">
    <source>
        <dbReference type="SAM" id="MobiDB-lite"/>
    </source>
</evidence>